<accession>A0A6J5QU79</accession>
<name>A0A6J5QU79_9CAUD</name>
<evidence type="ECO:0000313" key="1">
    <source>
        <dbReference type="EMBL" id="CAB4184405.1"/>
    </source>
</evidence>
<organism evidence="1">
    <name type="scientific">uncultured Caudovirales phage</name>
    <dbReference type="NCBI Taxonomy" id="2100421"/>
    <lineage>
        <taxon>Viruses</taxon>
        <taxon>Duplodnaviria</taxon>
        <taxon>Heunggongvirae</taxon>
        <taxon>Uroviricota</taxon>
        <taxon>Caudoviricetes</taxon>
        <taxon>Peduoviridae</taxon>
        <taxon>Maltschvirus</taxon>
        <taxon>Maltschvirus maltsch</taxon>
    </lineage>
</organism>
<sequence>MTIDPKNYVTPANAAKLSGLCKQVVYRGIAEGRIPAIRIDGVPFVHRSDAESLKPRPPGRKGSK</sequence>
<reference evidence="1" key="1">
    <citation type="submission" date="2020-05" db="EMBL/GenBank/DDBJ databases">
        <authorList>
            <person name="Chiriac C."/>
            <person name="Salcher M."/>
            <person name="Ghai R."/>
            <person name="Kavagutti S V."/>
        </authorList>
    </citation>
    <scope>NUCLEOTIDE SEQUENCE</scope>
</reference>
<proteinExistence type="predicted"/>
<gene>
    <name evidence="1" type="ORF">UFOVP1124_6</name>
</gene>
<protein>
    <recommendedName>
        <fullName evidence="2">Helix-turn-helix domain-containing protein</fullName>
    </recommendedName>
</protein>
<evidence type="ECO:0008006" key="2">
    <source>
        <dbReference type="Google" id="ProtNLM"/>
    </source>
</evidence>
<dbReference type="EMBL" id="LR797064">
    <property type="protein sequence ID" value="CAB4184405.1"/>
    <property type="molecule type" value="Genomic_DNA"/>
</dbReference>